<proteinExistence type="predicted"/>
<feature type="chain" id="PRO_5035320255" evidence="2">
    <location>
        <begin position="20"/>
        <end position="289"/>
    </location>
</feature>
<dbReference type="KEGG" id="clec:106670975"/>
<dbReference type="RefSeq" id="XP_014257178.1">
    <property type="nucleotide sequence ID" value="XM_014401692.2"/>
</dbReference>
<dbReference type="EnsemblMetazoa" id="XM_014401692.2">
    <property type="protein sequence ID" value="XP_014257178.1"/>
    <property type="gene ID" value="LOC106670975"/>
</dbReference>
<evidence type="ECO:0000256" key="2">
    <source>
        <dbReference type="SAM" id="SignalP"/>
    </source>
</evidence>
<evidence type="ECO:0000256" key="1">
    <source>
        <dbReference type="SAM" id="Phobius"/>
    </source>
</evidence>
<accession>A0A8I6S2W7</accession>
<feature type="signal peptide" evidence="2">
    <location>
        <begin position="1"/>
        <end position="19"/>
    </location>
</feature>
<evidence type="ECO:0000313" key="4">
    <source>
        <dbReference type="Proteomes" id="UP000494040"/>
    </source>
</evidence>
<keyword evidence="1" id="KW-0472">Membrane</keyword>
<protein>
    <submittedName>
        <fullName evidence="3">Uncharacterized protein</fullName>
    </submittedName>
</protein>
<organism evidence="3 4">
    <name type="scientific">Cimex lectularius</name>
    <name type="common">Bed bug</name>
    <name type="synonym">Acanthia lectularia</name>
    <dbReference type="NCBI Taxonomy" id="79782"/>
    <lineage>
        <taxon>Eukaryota</taxon>
        <taxon>Metazoa</taxon>
        <taxon>Ecdysozoa</taxon>
        <taxon>Arthropoda</taxon>
        <taxon>Hexapoda</taxon>
        <taxon>Insecta</taxon>
        <taxon>Pterygota</taxon>
        <taxon>Neoptera</taxon>
        <taxon>Paraneoptera</taxon>
        <taxon>Hemiptera</taxon>
        <taxon>Heteroptera</taxon>
        <taxon>Panheteroptera</taxon>
        <taxon>Cimicomorpha</taxon>
        <taxon>Cimicidae</taxon>
        <taxon>Cimex</taxon>
    </lineage>
</organism>
<name>A0A8I6S2W7_CIMLE</name>
<evidence type="ECO:0000313" key="3">
    <source>
        <dbReference type="EnsemblMetazoa" id="XP_014257178.1"/>
    </source>
</evidence>
<reference evidence="3" key="1">
    <citation type="submission" date="2022-01" db="UniProtKB">
        <authorList>
            <consortium name="EnsemblMetazoa"/>
        </authorList>
    </citation>
    <scope>IDENTIFICATION</scope>
</reference>
<keyword evidence="1" id="KW-1133">Transmembrane helix</keyword>
<dbReference type="GeneID" id="106670975"/>
<keyword evidence="2" id="KW-0732">Signal</keyword>
<keyword evidence="4" id="KW-1185">Reference proteome</keyword>
<dbReference type="Proteomes" id="UP000494040">
    <property type="component" value="Unassembled WGS sequence"/>
</dbReference>
<dbReference type="AlphaFoldDB" id="A0A8I6S2W7"/>
<sequence length="289" mass="33262">MTQLLVLLLVVYFISSCLGDIGESNIAIIFRTFIEATNTHTFGLRISYGKVLSDCHSYVYVSSKIEPIEPNLFKVRFPDGYDNFYNVISIDLNEKCEFFEDENSTAFMHDFALLSLEDGPTLLDNYHELGWPSQYVHADLEQVLDDLENTNTNGLTWFAEEKASGNITVFKTPITAYDREGCLRYMCHNMVRSYCFALRLWLENRNYNYRCAKLETSSCETKQFVHVVIGDSIFGLSAGCLNDTIIYYAMDLDYSFILSKAEFDYSRVAHVQSYVPIIIFLMVLNILFL</sequence>
<keyword evidence="1" id="KW-0812">Transmembrane</keyword>
<feature type="transmembrane region" description="Helical" evidence="1">
    <location>
        <begin position="271"/>
        <end position="288"/>
    </location>
</feature>